<protein>
    <submittedName>
        <fullName evidence="1">Uncharacterized protein</fullName>
    </submittedName>
</protein>
<dbReference type="AlphaFoldDB" id="A0A0P1G401"/>
<name>A0A0P1G401_9RHOB</name>
<reference evidence="1 2" key="1">
    <citation type="submission" date="2015-09" db="EMBL/GenBank/DDBJ databases">
        <authorList>
            <consortium name="Swine Surveillance"/>
        </authorList>
    </citation>
    <scope>NUCLEOTIDE SEQUENCE [LARGE SCALE GENOMIC DNA]</scope>
    <source>
        <strain evidence="1 2">CECT 7557</strain>
    </source>
</reference>
<dbReference type="EMBL" id="CYSD01000014">
    <property type="protein sequence ID" value="CUH76514.1"/>
    <property type="molecule type" value="Genomic_DNA"/>
</dbReference>
<organism evidence="1 2">
    <name type="scientific">Tritonibacter multivorans</name>
    <dbReference type="NCBI Taxonomy" id="928856"/>
    <lineage>
        <taxon>Bacteria</taxon>
        <taxon>Pseudomonadati</taxon>
        <taxon>Pseudomonadota</taxon>
        <taxon>Alphaproteobacteria</taxon>
        <taxon>Rhodobacterales</taxon>
        <taxon>Paracoccaceae</taxon>
        <taxon>Tritonibacter</taxon>
    </lineage>
</organism>
<gene>
    <name evidence="1" type="ORF">TRM7557_00937</name>
</gene>
<evidence type="ECO:0000313" key="2">
    <source>
        <dbReference type="Proteomes" id="UP000052022"/>
    </source>
</evidence>
<dbReference type="Proteomes" id="UP000052022">
    <property type="component" value="Unassembled WGS sequence"/>
</dbReference>
<accession>A0A0P1G401</accession>
<dbReference type="OrthoDB" id="7675848at2"/>
<dbReference type="RefSeq" id="WP_058289060.1">
    <property type="nucleotide sequence ID" value="NZ_CYSD01000014.1"/>
</dbReference>
<proteinExistence type="predicted"/>
<sequence length="206" mass="22988">MTQVWFSDLDGLDAIRDYASADAEGLSSDEDIAAGFNWQGDPVPPVAIPKGIRQRTKRGGALSELNLIRNRFLVIGPKLATLLKGYDLGAGNVYPLDVYDADGNMTSSGQFYFWNFGNVASHLMPEQSQELKKSNFGYEKPGEHVYYPPIFPKDDTIALSRDCLVGPDVWRERFLHKGTFLSDRLAQGLKEAGLARKFKLVRCRVI</sequence>
<evidence type="ECO:0000313" key="1">
    <source>
        <dbReference type="EMBL" id="CUH76514.1"/>
    </source>
</evidence>
<keyword evidence="2" id="KW-1185">Reference proteome</keyword>